<proteinExistence type="predicted"/>
<dbReference type="InterPro" id="IPR029063">
    <property type="entry name" value="SAM-dependent_MTases_sf"/>
</dbReference>
<dbReference type="EMBL" id="BMZC01000023">
    <property type="protein sequence ID" value="GGZ83052.1"/>
    <property type="molecule type" value="Genomic_DNA"/>
</dbReference>
<comment type="caution">
    <text evidence="2">The sequence shown here is derived from an EMBL/GenBank/DDBJ whole genome shotgun (WGS) entry which is preliminary data.</text>
</comment>
<name>A0A8H9IIC1_9ALTE</name>
<organism evidence="2 3">
    <name type="scientific">Paraglaciecola chathamensis</name>
    <dbReference type="NCBI Taxonomy" id="368405"/>
    <lineage>
        <taxon>Bacteria</taxon>
        <taxon>Pseudomonadati</taxon>
        <taxon>Pseudomonadota</taxon>
        <taxon>Gammaproteobacteria</taxon>
        <taxon>Alteromonadales</taxon>
        <taxon>Alteromonadaceae</taxon>
        <taxon>Paraglaciecola</taxon>
    </lineage>
</organism>
<gene>
    <name evidence="2" type="ORF">GCM10011274_45840</name>
</gene>
<evidence type="ECO:0000313" key="2">
    <source>
        <dbReference type="EMBL" id="GGZ83052.1"/>
    </source>
</evidence>
<reference evidence="2" key="1">
    <citation type="journal article" date="2014" name="Int. J. Syst. Evol. Microbiol.">
        <title>Complete genome sequence of Corynebacterium casei LMG S-19264T (=DSM 44701T), isolated from a smear-ripened cheese.</title>
        <authorList>
            <consortium name="US DOE Joint Genome Institute (JGI-PGF)"/>
            <person name="Walter F."/>
            <person name="Albersmeier A."/>
            <person name="Kalinowski J."/>
            <person name="Ruckert C."/>
        </authorList>
    </citation>
    <scope>NUCLEOTIDE SEQUENCE</scope>
    <source>
        <strain evidence="2">KCTC 32337</strain>
    </source>
</reference>
<dbReference type="AlphaFoldDB" id="A0A8H9IIC1"/>
<feature type="domain" description="DUF4942" evidence="1">
    <location>
        <begin position="347"/>
        <end position="553"/>
    </location>
</feature>
<sequence>MGMQAELFNDAPANDVPTKSTLQLVKELKDAGEDYEFYPTTEEQLKAVSGHIRQLFATYEVTNRYDDPIRILDIGAGDGRCLSALASTIAEIDSRKVVKRFAIEKATTQIKQYASKEIVLIGTDFWETNFISKSTDFGFTNPPFSEFSAWIQTILGQLNFKALYAVLPRRWRKDKAIKDVIKRRDITNVEIIAESDFIGADRAARAPVDLVCFYFGELDQARIEKKKLIREGYKPKLGVSGNCSFQLFIEGELGLVKTHSETTDKFNEFVEKERIRAEMAKQGTRSYELVKSEGVLAALLDHYEQDMQQILEQYKAISKIDSSLLAELGVKYDAIRESVKNKLFGMRNIYWDLLFTHLTPISSRLTTKFKNQLLTTLSSNALDFTLKNALYIVDFSINYANNLVEDSLISVFRDLSCESSIKRYYSSNERMYNDRWRHNNTDDYKQCKITLDYRFIYSSWGNFGTYDWQRGLNESARDFTNDLLVVMKLLGYGNLFLTEDISKMTAGDKLAIRGTGPDGKELDLVQIRYYGNGNRHIKMNTEAMARFNITISRLLGWVRNRAEYQKETGCAKVDTRVWDTKDHIYIQPNAVKLLN</sequence>
<evidence type="ECO:0000259" key="1">
    <source>
        <dbReference type="Pfam" id="PF13708"/>
    </source>
</evidence>
<dbReference type="InterPro" id="IPR031339">
    <property type="entry name" value="DUF4942"/>
</dbReference>
<dbReference type="Proteomes" id="UP000622604">
    <property type="component" value="Unassembled WGS sequence"/>
</dbReference>
<dbReference type="RefSeq" id="WP_187447685.1">
    <property type="nucleotide sequence ID" value="NZ_BMZC01000023.1"/>
</dbReference>
<protein>
    <recommendedName>
        <fullName evidence="1">DUF4942 domain-containing protein</fullName>
    </recommendedName>
</protein>
<accession>A0A8H9IIC1</accession>
<evidence type="ECO:0000313" key="3">
    <source>
        <dbReference type="Proteomes" id="UP000622604"/>
    </source>
</evidence>
<dbReference type="Pfam" id="PF13708">
    <property type="entry name" value="DUF4942"/>
    <property type="match status" value="1"/>
</dbReference>
<reference evidence="2" key="2">
    <citation type="submission" date="2020-09" db="EMBL/GenBank/DDBJ databases">
        <authorList>
            <person name="Sun Q."/>
            <person name="Kim S."/>
        </authorList>
    </citation>
    <scope>NUCLEOTIDE SEQUENCE</scope>
    <source>
        <strain evidence="2">KCTC 32337</strain>
    </source>
</reference>
<dbReference type="SUPFAM" id="SSF53335">
    <property type="entry name" value="S-adenosyl-L-methionine-dependent methyltransferases"/>
    <property type="match status" value="1"/>
</dbReference>